<dbReference type="SUPFAM" id="SSF52540">
    <property type="entry name" value="P-loop containing nucleoside triphosphate hydrolases"/>
    <property type="match status" value="1"/>
</dbReference>
<reference evidence="1 2" key="1">
    <citation type="submission" date="2018-09" db="EMBL/GenBank/DDBJ databases">
        <title>Cohnella cavernae sp. nov., isolated from a karst cave.</title>
        <authorList>
            <person name="Zhu H."/>
        </authorList>
    </citation>
    <scope>NUCLEOTIDE SEQUENCE [LARGE SCALE GENOMIC DNA]</scope>
    <source>
        <strain evidence="1 2">K2E09-144</strain>
    </source>
</reference>
<gene>
    <name evidence="1" type="ORF">D3H35_11010</name>
</gene>
<evidence type="ECO:0000313" key="1">
    <source>
        <dbReference type="EMBL" id="RIE03560.1"/>
    </source>
</evidence>
<dbReference type="OrthoDB" id="8211253at2"/>
<name>A0A398CMU1_9BACL</name>
<protein>
    <submittedName>
        <fullName evidence="1">Uncharacterized protein</fullName>
    </submittedName>
</protein>
<organism evidence="1 2">
    <name type="scientific">Cohnella faecalis</name>
    <dbReference type="NCBI Taxonomy" id="2315694"/>
    <lineage>
        <taxon>Bacteria</taxon>
        <taxon>Bacillati</taxon>
        <taxon>Bacillota</taxon>
        <taxon>Bacilli</taxon>
        <taxon>Bacillales</taxon>
        <taxon>Paenibacillaceae</taxon>
        <taxon>Cohnella</taxon>
    </lineage>
</organism>
<evidence type="ECO:0000313" key="2">
    <source>
        <dbReference type="Proteomes" id="UP000266340"/>
    </source>
</evidence>
<keyword evidence="2" id="KW-1185">Reference proteome</keyword>
<proteinExistence type="predicted"/>
<dbReference type="EMBL" id="QXJM01000036">
    <property type="protein sequence ID" value="RIE03560.1"/>
    <property type="molecule type" value="Genomic_DNA"/>
</dbReference>
<dbReference type="Proteomes" id="UP000266340">
    <property type="component" value="Unassembled WGS sequence"/>
</dbReference>
<sequence>MLIFLEGLPGVGKSTNTGLLYRQFERNGFATSWVHEFDRPHPVLFFHEACLKKDEYRSWKHRHGGELTVLDEMVRFRDVTVGIDLLELEWNYSDRVSETAFAELREKDVWNFSLEEYMDVALEKWRSFAEKLAEKPEQVVLLDSCIFQYQIFSFQLENAPAEELNRFVQALWDIVSPLQPRLVYLYRNSVADAIDHLRAARGARFFRHIWERDRSRPYYKARADSVETYFEFLNDYNRTAQELFEKAPCPKLGIEVTAGDWKEYERRLLAFFDLTPISDLQEEFEGGEFFNDALGISLQIKQVEGAWLLTDPEGNERQLHPRSSKEFYIRDLPVLLDTSVKNQIVISGASLNNRWTETGLVFAKNRDWKPRGQ</sequence>
<dbReference type="InterPro" id="IPR027417">
    <property type="entry name" value="P-loop_NTPase"/>
</dbReference>
<comment type="caution">
    <text evidence="1">The sequence shown here is derived from an EMBL/GenBank/DDBJ whole genome shotgun (WGS) entry which is preliminary data.</text>
</comment>
<accession>A0A398CMU1</accession>
<dbReference type="Gene3D" id="3.40.50.300">
    <property type="entry name" value="P-loop containing nucleotide triphosphate hydrolases"/>
    <property type="match status" value="1"/>
</dbReference>
<dbReference type="AlphaFoldDB" id="A0A398CMU1"/>
<dbReference type="RefSeq" id="WP_119149279.1">
    <property type="nucleotide sequence ID" value="NZ_JBHSOV010000021.1"/>
</dbReference>